<dbReference type="GO" id="GO:0005344">
    <property type="term" value="F:oxygen carrier activity"/>
    <property type="evidence" value="ECO:0007669"/>
    <property type="project" value="UniProtKB-KW"/>
</dbReference>
<dbReference type="PATRIC" id="fig|446465.5.peg.2191"/>
<comment type="similarity">
    <text evidence="1">In the C-terminal section; belongs to the flavoprotein pyridine nucleotide cytochrome reductase family.</text>
</comment>
<keyword evidence="14" id="KW-1185">Reference proteome</keyword>
<dbReference type="GO" id="GO:0008941">
    <property type="term" value="F:nitric oxide dioxygenase NAD(P)H activity"/>
    <property type="evidence" value="ECO:0007669"/>
    <property type="project" value="UniProtKB-EC"/>
</dbReference>
<evidence type="ECO:0000256" key="9">
    <source>
        <dbReference type="ARBA" id="ARBA00049433"/>
    </source>
</evidence>
<dbReference type="GO" id="GO:0071949">
    <property type="term" value="F:FAD binding"/>
    <property type="evidence" value="ECO:0007669"/>
    <property type="project" value="TreeGrafter"/>
</dbReference>
<dbReference type="CDD" id="cd14782">
    <property type="entry name" value="FHb-globin_2"/>
    <property type="match status" value="1"/>
</dbReference>
<dbReference type="SUPFAM" id="SSF63380">
    <property type="entry name" value="Riboflavin synthase domain-like"/>
    <property type="match status" value="1"/>
</dbReference>
<dbReference type="eggNOG" id="COG1018">
    <property type="taxonomic scope" value="Bacteria"/>
</dbReference>
<dbReference type="PANTHER" id="PTHR43396">
    <property type="entry name" value="FLAVOHEMOPROTEIN"/>
    <property type="match status" value="1"/>
</dbReference>
<dbReference type="FunFam" id="1.10.490.10:FF:000003">
    <property type="entry name" value="Flavohemoprotein"/>
    <property type="match status" value="1"/>
</dbReference>
<accession>C7MEL5</accession>
<dbReference type="SUPFAM" id="SSF52343">
    <property type="entry name" value="Ferredoxin reductase-like, C-terminal NADP-linked domain"/>
    <property type="match status" value="1"/>
</dbReference>
<dbReference type="EMBL" id="CP001643">
    <property type="protein sequence ID" value="ACU86015.1"/>
    <property type="molecule type" value="Genomic_DNA"/>
</dbReference>
<dbReference type="InterPro" id="IPR017927">
    <property type="entry name" value="FAD-bd_FR_type"/>
</dbReference>
<evidence type="ECO:0000256" key="4">
    <source>
        <dbReference type="ARBA" id="ARBA00022621"/>
    </source>
</evidence>
<dbReference type="Pfam" id="PF00042">
    <property type="entry name" value="Globin"/>
    <property type="match status" value="1"/>
</dbReference>
<evidence type="ECO:0000259" key="12">
    <source>
        <dbReference type="PROSITE" id="PS51384"/>
    </source>
</evidence>
<dbReference type="CDD" id="cd06184">
    <property type="entry name" value="flavohem_like_fad_nad_binding"/>
    <property type="match status" value="1"/>
</dbReference>
<evidence type="ECO:0000313" key="14">
    <source>
        <dbReference type="Proteomes" id="UP000001919"/>
    </source>
</evidence>
<dbReference type="PRINTS" id="PR00410">
    <property type="entry name" value="PHEHYDRXLASE"/>
</dbReference>
<dbReference type="eggNOG" id="COG1017">
    <property type="taxonomic scope" value="Bacteria"/>
</dbReference>
<evidence type="ECO:0000256" key="6">
    <source>
        <dbReference type="ARBA" id="ARBA00023004"/>
    </source>
</evidence>
<dbReference type="PANTHER" id="PTHR43396:SF3">
    <property type="entry name" value="FLAVOHEMOPROTEIN"/>
    <property type="match status" value="1"/>
</dbReference>
<evidence type="ECO:0000256" key="2">
    <source>
        <dbReference type="ARBA" id="ARBA00012229"/>
    </source>
</evidence>
<evidence type="ECO:0000256" key="7">
    <source>
        <dbReference type="ARBA" id="ARBA00023027"/>
    </source>
</evidence>
<dbReference type="HOGENOM" id="CLU_003827_12_0_11"/>
<keyword evidence="3 10" id="KW-0349">Heme</keyword>
<dbReference type="GO" id="GO:0046210">
    <property type="term" value="P:nitric oxide catabolic process"/>
    <property type="evidence" value="ECO:0007669"/>
    <property type="project" value="TreeGrafter"/>
</dbReference>
<dbReference type="InterPro" id="IPR012292">
    <property type="entry name" value="Globin/Proto"/>
</dbReference>
<dbReference type="GO" id="GO:0019825">
    <property type="term" value="F:oxygen binding"/>
    <property type="evidence" value="ECO:0007669"/>
    <property type="project" value="InterPro"/>
</dbReference>
<comment type="similarity">
    <text evidence="10">Belongs to the globin family.</text>
</comment>
<keyword evidence="4 10" id="KW-0561">Oxygen transport</keyword>
<dbReference type="GO" id="GO:0020037">
    <property type="term" value="F:heme binding"/>
    <property type="evidence" value="ECO:0007669"/>
    <property type="project" value="InterPro"/>
</dbReference>
<dbReference type="PROSITE" id="PS51384">
    <property type="entry name" value="FAD_FR"/>
    <property type="match status" value="1"/>
</dbReference>
<dbReference type="InterPro" id="IPR009050">
    <property type="entry name" value="Globin-like_sf"/>
</dbReference>
<dbReference type="PROSITE" id="PS01033">
    <property type="entry name" value="GLOBIN"/>
    <property type="match status" value="1"/>
</dbReference>
<dbReference type="Proteomes" id="UP000001919">
    <property type="component" value="Chromosome"/>
</dbReference>
<dbReference type="Gene3D" id="1.10.490.10">
    <property type="entry name" value="Globins"/>
    <property type="match status" value="1"/>
</dbReference>
<dbReference type="InterPro" id="IPR039261">
    <property type="entry name" value="FNR_nucleotide-bd"/>
</dbReference>
<feature type="domain" description="Globin" evidence="11">
    <location>
        <begin position="18"/>
        <end position="159"/>
    </location>
</feature>
<dbReference type="STRING" id="446465.Bfae_22150"/>
<keyword evidence="10" id="KW-0813">Transport</keyword>
<name>C7MEL5_BRAFD</name>
<dbReference type="InterPro" id="IPR000971">
    <property type="entry name" value="Globin"/>
</dbReference>
<dbReference type="SUPFAM" id="SSF46458">
    <property type="entry name" value="Globin-like"/>
    <property type="match status" value="1"/>
</dbReference>
<comment type="catalytic activity">
    <reaction evidence="8">
        <text>2 nitric oxide + NADH + 2 O2 = 2 nitrate + NAD(+) + H(+)</text>
        <dbReference type="Rhea" id="RHEA:19469"/>
        <dbReference type="ChEBI" id="CHEBI:15378"/>
        <dbReference type="ChEBI" id="CHEBI:15379"/>
        <dbReference type="ChEBI" id="CHEBI:16480"/>
        <dbReference type="ChEBI" id="CHEBI:17632"/>
        <dbReference type="ChEBI" id="CHEBI:57540"/>
        <dbReference type="ChEBI" id="CHEBI:57945"/>
        <dbReference type="EC" id="1.14.12.17"/>
    </reaction>
</comment>
<dbReference type="Gene3D" id="3.40.50.80">
    <property type="entry name" value="Nucleotide-binding domain of ferredoxin-NADP reductase (FNR) module"/>
    <property type="match status" value="1"/>
</dbReference>
<feature type="domain" description="FAD-binding FR-type" evidence="12">
    <location>
        <begin position="171"/>
        <end position="282"/>
    </location>
</feature>
<dbReference type="InterPro" id="IPR001433">
    <property type="entry name" value="OxRdtase_FAD/NAD-bd"/>
</dbReference>
<organism evidence="13 14">
    <name type="scientific">Brachybacterium faecium (strain ATCC 43885 / DSM 4810 / JCM 11609 / LMG 19847 / NBRC 14762 / NCIMB 9860 / 6-10)</name>
    <dbReference type="NCBI Taxonomy" id="446465"/>
    <lineage>
        <taxon>Bacteria</taxon>
        <taxon>Bacillati</taxon>
        <taxon>Actinomycetota</taxon>
        <taxon>Actinomycetes</taxon>
        <taxon>Micrococcales</taxon>
        <taxon>Dermabacteraceae</taxon>
        <taxon>Brachybacterium</taxon>
    </lineage>
</organism>
<dbReference type="GO" id="GO:0071500">
    <property type="term" value="P:cellular response to nitrosative stress"/>
    <property type="evidence" value="ECO:0007669"/>
    <property type="project" value="TreeGrafter"/>
</dbReference>
<reference evidence="13 14" key="1">
    <citation type="journal article" date="2009" name="Stand. Genomic Sci.">
        <title>Complete genome sequence of Brachybacterium faecium type strain (Schefferle 6-10).</title>
        <authorList>
            <person name="Lapidus A."/>
            <person name="Pukall R."/>
            <person name="Labuttii K."/>
            <person name="Copeland A."/>
            <person name="Del Rio T.G."/>
            <person name="Nolan M."/>
            <person name="Chen F."/>
            <person name="Lucas S."/>
            <person name="Tice H."/>
            <person name="Cheng J.F."/>
            <person name="Bruce D."/>
            <person name="Goodwin L."/>
            <person name="Pitluck S."/>
            <person name="Rohde M."/>
            <person name="Goker M."/>
            <person name="Pati A."/>
            <person name="Ivanova N."/>
            <person name="Mavrommatis K."/>
            <person name="Chen A."/>
            <person name="Palaniappan K."/>
            <person name="D'haeseleer P."/>
            <person name="Chain P."/>
            <person name="Bristow J."/>
            <person name="Eisen J.A."/>
            <person name="Markowitz V."/>
            <person name="Hugenholtz P."/>
            <person name="Kyrpides N.C."/>
            <person name="Klenk H.P."/>
        </authorList>
    </citation>
    <scope>NUCLEOTIDE SEQUENCE [LARGE SCALE GENOMIC DNA]</scope>
    <source>
        <strain evidence="14">ATCC 43885 / DSM 4810 / JCM 11609 / LMG 19847 / NBRC 14762 / NCIMB 9860 / 6-10</strain>
    </source>
</reference>
<evidence type="ECO:0000256" key="8">
    <source>
        <dbReference type="ARBA" id="ARBA00048649"/>
    </source>
</evidence>
<dbReference type="EC" id="1.14.12.17" evidence="2"/>
<evidence type="ECO:0000256" key="3">
    <source>
        <dbReference type="ARBA" id="ARBA00022617"/>
    </source>
</evidence>
<evidence type="ECO:0000313" key="13">
    <source>
        <dbReference type="EMBL" id="ACU86015.1"/>
    </source>
</evidence>
<dbReference type="KEGG" id="bfa:Bfae_22150"/>
<proteinExistence type="inferred from homology"/>
<sequence>MSVALAAARRPRLDLEAPLAPEHEQIVRDTLPLVGAHIEQIAPVFYRRMFTAHPELLRDTFNRGNQAQGAQQKALASSVATYATLLVTPDAPSPRELLSRIGHKHVSLGITEDQYGIVHEHLMAAIVEVLGEDAVTAEVAGAWDAVYWHMARTLISFETEMYADAGVEAGDVFREAVVVRRTEESSRVVSFDLAAPEGAEPLREFLPGQYISVGVVLPDGARQLRQYSLSDAPGEGRWRITVCREHGLDGTPDGEVSTWLHENLGEGDRLQVTLPAGDLTLDTASTDPVVLVSAGIGVTPMLGMLRHIAAAQPEREVRVLHADAHAADAALVRELAETVAALPEEAPSRLDLWFSRSADGAPVLPGHGQTRSRVSAGRMEITAEHLPDGAEMYLCGSSAFLQGAREQLRRVGADEERVHFELFSPNDWLLPGC</sequence>
<protein>
    <recommendedName>
        <fullName evidence="2">nitric oxide dioxygenase</fullName>
        <ecNumber evidence="2">1.14.12.17</ecNumber>
    </recommendedName>
</protein>
<dbReference type="InterPro" id="IPR017938">
    <property type="entry name" value="Riboflavin_synthase-like_b-brl"/>
</dbReference>
<dbReference type="OrthoDB" id="9796486at2"/>
<comment type="catalytic activity">
    <reaction evidence="9">
        <text>2 nitric oxide + NADPH + 2 O2 = 2 nitrate + NADP(+) + H(+)</text>
        <dbReference type="Rhea" id="RHEA:19465"/>
        <dbReference type="ChEBI" id="CHEBI:15378"/>
        <dbReference type="ChEBI" id="CHEBI:15379"/>
        <dbReference type="ChEBI" id="CHEBI:16480"/>
        <dbReference type="ChEBI" id="CHEBI:17632"/>
        <dbReference type="ChEBI" id="CHEBI:57783"/>
        <dbReference type="ChEBI" id="CHEBI:58349"/>
        <dbReference type="EC" id="1.14.12.17"/>
    </reaction>
</comment>
<evidence type="ECO:0000256" key="5">
    <source>
        <dbReference type="ARBA" id="ARBA00022723"/>
    </source>
</evidence>
<dbReference type="AlphaFoldDB" id="C7MEL5"/>
<evidence type="ECO:0000256" key="10">
    <source>
        <dbReference type="RuleBase" id="RU000356"/>
    </source>
</evidence>
<evidence type="ECO:0000256" key="1">
    <source>
        <dbReference type="ARBA" id="ARBA00006401"/>
    </source>
</evidence>
<evidence type="ECO:0000259" key="11">
    <source>
        <dbReference type="PROSITE" id="PS01033"/>
    </source>
</evidence>
<keyword evidence="5" id="KW-0479">Metal-binding</keyword>
<gene>
    <name evidence="13" type="ordered locus">Bfae_22150</name>
</gene>
<dbReference type="Gene3D" id="2.40.30.10">
    <property type="entry name" value="Translation factors"/>
    <property type="match status" value="1"/>
</dbReference>
<keyword evidence="7" id="KW-0520">NAD</keyword>
<dbReference type="Pfam" id="PF00175">
    <property type="entry name" value="NAD_binding_1"/>
    <property type="match status" value="1"/>
</dbReference>
<dbReference type="GO" id="GO:0046872">
    <property type="term" value="F:metal ion binding"/>
    <property type="evidence" value="ECO:0007669"/>
    <property type="project" value="UniProtKB-KW"/>
</dbReference>
<keyword evidence="6" id="KW-0408">Iron</keyword>